<feature type="transmembrane region" description="Helical" evidence="6">
    <location>
        <begin position="147"/>
        <end position="170"/>
    </location>
</feature>
<evidence type="ECO:0000259" key="7">
    <source>
        <dbReference type="Pfam" id="PF02687"/>
    </source>
</evidence>
<feature type="transmembrane region" description="Helical" evidence="6">
    <location>
        <begin position="569"/>
        <end position="593"/>
    </location>
</feature>
<accession>A0A0R1YYU9</accession>
<protein>
    <recommendedName>
        <fullName evidence="7">ABC3 transporter permease C-terminal domain-containing protein</fullName>
    </recommendedName>
</protein>
<dbReference type="GeneID" id="69801856"/>
<keyword evidence="4 6" id="KW-1133">Transmembrane helix</keyword>
<feature type="transmembrane region" description="Helical" evidence="6">
    <location>
        <begin position="200"/>
        <end position="218"/>
    </location>
</feature>
<dbReference type="Proteomes" id="UP000051957">
    <property type="component" value="Unassembled WGS sequence"/>
</dbReference>
<feature type="transmembrane region" description="Helical" evidence="6">
    <location>
        <begin position="54"/>
        <end position="74"/>
    </location>
</feature>
<comment type="similarity">
    <text evidence="6">Belongs to the ABC-4 integral membrane protein family.</text>
</comment>
<feature type="transmembrane region" description="Helical" evidence="6">
    <location>
        <begin position="483"/>
        <end position="506"/>
    </location>
</feature>
<dbReference type="RefSeq" id="WP_057909318.1">
    <property type="nucleotide sequence ID" value="NZ_AZGK01000001.1"/>
</dbReference>
<comment type="subcellular location">
    <subcellularLocation>
        <location evidence="1 6">Cell membrane</location>
        <topology evidence="1 6">Multi-pass membrane protein</topology>
    </subcellularLocation>
</comment>
<dbReference type="InterPro" id="IPR003838">
    <property type="entry name" value="ABC3_permease_C"/>
</dbReference>
<keyword evidence="3 6" id="KW-0812">Transmembrane</keyword>
<dbReference type="PATRIC" id="fig|1423784.4.peg.109"/>
<dbReference type="Pfam" id="PF02687">
    <property type="entry name" value="FtsX"/>
    <property type="match status" value="1"/>
</dbReference>
<feature type="transmembrane region" description="Helical" evidence="6">
    <location>
        <begin position="103"/>
        <end position="127"/>
    </location>
</feature>
<name>A0A0R1YYU9_9LACO</name>
<dbReference type="PANTHER" id="PTHR46795">
    <property type="entry name" value="ABC TRANSPORTER PERMEASE-RELATED-RELATED"/>
    <property type="match status" value="1"/>
</dbReference>
<dbReference type="GO" id="GO:0005886">
    <property type="term" value="C:plasma membrane"/>
    <property type="evidence" value="ECO:0007669"/>
    <property type="project" value="UniProtKB-SubCell"/>
</dbReference>
<organism evidence="8 9">
    <name type="scientific">Lentilactobacillus parabuchneri DSM 5707 = NBRC 107865</name>
    <dbReference type="NCBI Taxonomy" id="1423784"/>
    <lineage>
        <taxon>Bacteria</taxon>
        <taxon>Bacillati</taxon>
        <taxon>Bacillota</taxon>
        <taxon>Bacilli</taxon>
        <taxon>Lactobacillales</taxon>
        <taxon>Lactobacillaceae</taxon>
        <taxon>Lentilactobacillus</taxon>
    </lineage>
</organism>
<dbReference type="PANTHER" id="PTHR46795:SF3">
    <property type="entry name" value="ABC TRANSPORTER PERMEASE"/>
    <property type="match status" value="1"/>
</dbReference>
<dbReference type="InterPro" id="IPR052536">
    <property type="entry name" value="ABC-4_Integral_Memb_Prot"/>
</dbReference>
<comment type="caution">
    <text evidence="8">The sequence shown here is derived from an EMBL/GenBank/DDBJ whole genome shotgun (WGS) entry which is preliminary data.</text>
</comment>
<dbReference type="AlphaFoldDB" id="A0A0R1YYU9"/>
<reference evidence="8 9" key="1">
    <citation type="journal article" date="2015" name="Genome Announc.">
        <title>Expanding the biotechnology potential of lactobacilli through comparative genomics of 213 strains and associated genera.</title>
        <authorList>
            <person name="Sun Z."/>
            <person name="Harris H.M."/>
            <person name="McCann A."/>
            <person name="Guo C."/>
            <person name="Argimon S."/>
            <person name="Zhang W."/>
            <person name="Yang X."/>
            <person name="Jeffery I.B."/>
            <person name="Cooney J.C."/>
            <person name="Kagawa T.F."/>
            <person name="Liu W."/>
            <person name="Song Y."/>
            <person name="Salvetti E."/>
            <person name="Wrobel A."/>
            <person name="Rasinkangas P."/>
            <person name="Parkhill J."/>
            <person name="Rea M.C."/>
            <person name="O'Sullivan O."/>
            <person name="Ritari J."/>
            <person name="Douillard F.P."/>
            <person name="Paul Ross R."/>
            <person name="Yang R."/>
            <person name="Briner A.E."/>
            <person name="Felis G.E."/>
            <person name="de Vos W.M."/>
            <person name="Barrangou R."/>
            <person name="Klaenhammer T.R."/>
            <person name="Caufield P.W."/>
            <person name="Cui Y."/>
            <person name="Zhang H."/>
            <person name="O'Toole P.W."/>
        </authorList>
    </citation>
    <scope>NUCLEOTIDE SEQUENCE [LARGE SCALE GENOMIC DNA]</scope>
    <source>
        <strain evidence="8 9">DSM 5707</strain>
    </source>
</reference>
<feature type="transmembrane region" description="Helical" evidence="6">
    <location>
        <begin position="224"/>
        <end position="252"/>
    </location>
</feature>
<keyword evidence="6" id="KW-0813">Transport</keyword>
<feature type="transmembrane region" description="Helical" evidence="6">
    <location>
        <begin position="17"/>
        <end position="34"/>
    </location>
</feature>
<evidence type="ECO:0000313" key="9">
    <source>
        <dbReference type="Proteomes" id="UP000051957"/>
    </source>
</evidence>
<keyword evidence="2 6" id="KW-1003">Cell membrane</keyword>
<feature type="transmembrane region" description="Helical" evidence="6">
    <location>
        <begin position="527"/>
        <end position="549"/>
    </location>
</feature>
<dbReference type="GO" id="GO:0055085">
    <property type="term" value="P:transmembrane transport"/>
    <property type="evidence" value="ECO:0007669"/>
    <property type="project" value="UniProtKB-UniRule"/>
</dbReference>
<evidence type="ECO:0000256" key="4">
    <source>
        <dbReference type="ARBA" id="ARBA00022989"/>
    </source>
</evidence>
<proteinExistence type="inferred from homology"/>
<feature type="domain" description="ABC3 transporter permease C-terminal" evidence="7">
    <location>
        <begin position="59"/>
        <end position="179"/>
    </location>
</feature>
<dbReference type="EMBL" id="AZGK01000001">
    <property type="protein sequence ID" value="KRM47633.1"/>
    <property type="molecule type" value="Genomic_DNA"/>
</dbReference>
<dbReference type="PIRSF" id="PIRSF018968">
    <property type="entry name" value="ABC_permease_BceB"/>
    <property type="match status" value="1"/>
</dbReference>
<dbReference type="InterPro" id="IPR027022">
    <property type="entry name" value="ABC_permease_BceB-typ"/>
</dbReference>
<gene>
    <name evidence="8" type="ORF">FC51_GL000109</name>
</gene>
<evidence type="ECO:0000256" key="3">
    <source>
        <dbReference type="ARBA" id="ARBA00022692"/>
    </source>
</evidence>
<evidence type="ECO:0000256" key="2">
    <source>
        <dbReference type="ARBA" id="ARBA00022475"/>
    </source>
</evidence>
<feature type="transmembrane region" description="Helical" evidence="6">
    <location>
        <begin position="283"/>
        <end position="304"/>
    </location>
</feature>
<evidence type="ECO:0000256" key="6">
    <source>
        <dbReference type="PIRNR" id="PIRNR018968"/>
    </source>
</evidence>
<evidence type="ECO:0000256" key="1">
    <source>
        <dbReference type="ARBA" id="ARBA00004651"/>
    </source>
</evidence>
<sequence length="605" mass="67214">MLFKISLSGVKARWKDYLVLFSGMMITTAIFYMFEAISTNDKFTTNSPVGQNAKVVFIFGSILLAIITLVYVFYANNFLMSMRKHDYGLFMMLGAKSGVISKLIILETIVIGLVSTLVGIVFGIGVTQILSDFLGNALHISLTNFSAFYMPAVWTTIIMFLVLFVIAGFLNARTFVKTSALQLLRSGQQSDWKQPKTSHLMIQAILGIVLLAGGYYALYDIMRLKIMAIAIGLVTIVLGTYFVFNSFFVMLLEWLQRSKMSSKGLNSFTLAQLKFRIRDYTKILSVVSLLFALALGAITVGVGFQNMVPKLAEGNGYYSVALTNPTAKQGSLIGQIKGKSTVTYQQKVDSQTKHVYYRADQLKQQPMKYAHFTNQAQLKSKVSNASLKDFKDVNSDPYQALSSLQAPTIQSYKIQVVSAQTFSQINAKTNALFLVRAHDMDAASPQLTKITELQQKQYHVKDLQMGSFTMYQLLKGVFGSLEFMGIFLGIAFLAMLASCLMFKILSGTASDKIRFDMLNKIGTRRSVLSHSILAQILGLFALPAVLGIIDVAFGLQMFVQGHLLTSAYQTFGITTIGFVILYLIYFVVTVLIYSKIVVPKTKVER</sequence>
<evidence type="ECO:0000313" key="8">
    <source>
        <dbReference type="EMBL" id="KRM47633.1"/>
    </source>
</evidence>
<keyword evidence="5 6" id="KW-0472">Membrane</keyword>
<evidence type="ECO:0000256" key="5">
    <source>
        <dbReference type="ARBA" id="ARBA00023136"/>
    </source>
</evidence>